<evidence type="ECO:0000256" key="8">
    <source>
        <dbReference type="SAM" id="Coils"/>
    </source>
</evidence>
<evidence type="ECO:0000256" key="2">
    <source>
        <dbReference type="ARBA" id="ARBA00007617"/>
    </source>
</evidence>
<keyword evidence="3 7" id="KW-0813">Transport</keyword>
<evidence type="ECO:0000256" key="3">
    <source>
        <dbReference type="ARBA" id="ARBA00022448"/>
    </source>
</evidence>
<comment type="function">
    <text evidence="6">Component of the ESCRT-I complex, a regulator of vesicular trafficking process. Required for the sorting of endocytic ubiquitinated cargos into multivesicular bodies. May be involved in cell growth and differentiation.</text>
</comment>
<dbReference type="GO" id="GO:0006612">
    <property type="term" value="P:protein targeting to membrane"/>
    <property type="evidence" value="ECO:0007669"/>
    <property type="project" value="TreeGrafter"/>
</dbReference>
<organism evidence="11">
    <name type="scientific">Phallusia mammillata</name>
    <dbReference type="NCBI Taxonomy" id="59560"/>
    <lineage>
        <taxon>Eukaryota</taxon>
        <taxon>Metazoa</taxon>
        <taxon>Chordata</taxon>
        <taxon>Tunicata</taxon>
        <taxon>Ascidiacea</taxon>
        <taxon>Phlebobranchia</taxon>
        <taxon>Ascidiidae</taxon>
        <taxon>Phallusia</taxon>
    </lineage>
</organism>
<dbReference type="GO" id="GO:0043162">
    <property type="term" value="P:ubiquitin-dependent protein catabolic process via the multivesicular body sorting pathway"/>
    <property type="evidence" value="ECO:0007669"/>
    <property type="project" value="TreeGrafter"/>
</dbReference>
<protein>
    <submittedName>
        <fullName evidence="11">Vacuolar protein sorting-associated protein 37B-like</fullName>
    </submittedName>
</protein>
<dbReference type="AlphaFoldDB" id="A0A6F9DXA9"/>
<name>A0A6F9DXA9_9ASCI</name>
<evidence type="ECO:0000256" key="1">
    <source>
        <dbReference type="ARBA" id="ARBA00004633"/>
    </source>
</evidence>
<reference evidence="11" key="1">
    <citation type="submission" date="2020-04" db="EMBL/GenBank/DDBJ databases">
        <authorList>
            <person name="Neveu A P."/>
        </authorList>
    </citation>
    <scope>NUCLEOTIDE SEQUENCE</scope>
    <source>
        <tissue evidence="11">Whole embryo</tissue>
    </source>
</reference>
<dbReference type="InterPro" id="IPR037202">
    <property type="entry name" value="ESCRT_assembly_dom"/>
</dbReference>
<feature type="domain" description="VPS37 C-terminal" evidence="10">
    <location>
        <begin position="100"/>
        <end position="191"/>
    </location>
</feature>
<comment type="subcellular location">
    <subcellularLocation>
        <location evidence="1">Late endosome membrane</location>
        <topology evidence="1">Peripheral membrane protein</topology>
    </subcellularLocation>
</comment>
<dbReference type="GO" id="GO:0006623">
    <property type="term" value="P:protein targeting to vacuole"/>
    <property type="evidence" value="ECO:0007669"/>
    <property type="project" value="TreeGrafter"/>
</dbReference>
<keyword evidence="8" id="KW-0175">Coiled coil</keyword>
<dbReference type="PROSITE" id="PS51314">
    <property type="entry name" value="VPS37_C"/>
    <property type="match status" value="1"/>
</dbReference>
<dbReference type="GO" id="GO:0000813">
    <property type="term" value="C:ESCRT I complex"/>
    <property type="evidence" value="ECO:0007669"/>
    <property type="project" value="UniProtKB-ARBA"/>
</dbReference>
<evidence type="ECO:0000259" key="10">
    <source>
        <dbReference type="PROSITE" id="PS51314"/>
    </source>
</evidence>
<dbReference type="InterPro" id="IPR029012">
    <property type="entry name" value="Helix_hairpin_bin_sf"/>
</dbReference>
<gene>
    <name evidence="11" type="primary">Vps37b</name>
</gene>
<dbReference type="Gene3D" id="1.10.287.660">
    <property type="entry name" value="Helix hairpin bin"/>
    <property type="match status" value="1"/>
</dbReference>
<sequence length="241" mass="27929">MSQWSYQYPNPGQNVPKDEIDFTTLLEDASMEELQELMDNEDKINEIVMDNEKIKKLKLDRELIQAENRSIADHNITREPKLKELREELALKYEQLKELNDNFNTNQAKLDSLHKDVNLETMLAVLQTTCAETEEQSEKLAEDFCEGELQLAEFMSTFKAKRTLAHMRRIKTDKMRELVLDVQRNPPVSSTVSPPPVPGRIPNSQQNMYPYPSHFSPGPTQNRFPPNAYSSGNQQLPYKWS</sequence>
<evidence type="ECO:0000256" key="5">
    <source>
        <dbReference type="ARBA" id="ARBA00022927"/>
    </source>
</evidence>
<comment type="similarity">
    <text evidence="2">Belongs to the VPS37 family.</text>
</comment>
<accession>A0A6F9DXA9</accession>
<feature type="compositionally biased region" description="Polar residues" evidence="9">
    <location>
        <begin position="218"/>
        <end position="241"/>
    </location>
</feature>
<evidence type="ECO:0000313" key="11">
    <source>
        <dbReference type="EMBL" id="CAB3267640.1"/>
    </source>
</evidence>
<evidence type="ECO:0000256" key="4">
    <source>
        <dbReference type="ARBA" id="ARBA00022753"/>
    </source>
</evidence>
<dbReference type="InterPro" id="IPR009851">
    <property type="entry name" value="Mod_r"/>
</dbReference>
<keyword evidence="5 7" id="KW-0653">Protein transport</keyword>
<feature type="region of interest" description="Disordered" evidence="9">
    <location>
        <begin position="185"/>
        <end position="241"/>
    </location>
</feature>
<dbReference type="PANTHER" id="PTHR13678:SF27">
    <property type="entry name" value="LD45836P"/>
    <property type="match status" value="1"/>
</dbReference>
<dbReference type="GO" id="GO:0031902">
    <property type="term" value="C:late endosome membrane"/>
    <property type="evidence" value="ECO:0007669"/>
    <property type="project" value="UniProtKB-SubCell"/>
</dbReference>
<evidence type="ECO:0000256" key="7">
    <source>
        <dbReference type="PROSITE-ProRule" id="PRU00646"/>
    </source>
</evidence>
<dbReference type="Pfam" id="PF07200">
    <property type="entry name" value="Mod_r"/>
    <property type="match status" value="1"/>
</dbReference>
<proteinExistence type="evidence at transcript level"/>
<dbReference type="SUPFAM" id="SSF140111">
    <property type="entry name" value="Endosomal sorting complex assembly domain"/>
    <property type="match status" value="1"/>
</dbReference>
<dbReference type="PANTHER" id="PTHR13678">
    <property type="entry name" value="VACUOLAR PROTEIN SORTING-ASSOCIATED PROTEIN 37"/>
    <property type="match status" value="1"/>
</dbReference>
<keyword evidence="4" id="KW-0967">Endosome</keyword>
<evidence type="ECO:0000256" key="6">
    <source>
        <dbReference type="ARBA" id="ARBA00025010"/>
    </source>
</evidence>
<evidence type="ECO:0000256" key="9">
    <source>
        <dbReference type="SAM" id="MobiDB-lite"/>
    </source>
</evidence>
<dbReference type="EMBL" id="LR791778">
    <property type="protein sequence ID" value="CAB3267640.1"/>
    <property type="molecule type" value="mRNA"/>
</dbReference>
<feature type="coiled-coil region" evidence="8">
    <location>
        <begin position="49"/>
        <end position="143"/>
    </location>
</feature>